<dbReference type="HOGENOM" id="CLU_3106218_0_0_1"/>
<organism evidence="1 2">
    <name type="scientific">Colletotrichum gloeosporioides (strain Cg-14)</name>
    <name type="common">Anthracnose fungus</name>
    <name type="synonym">Glomerella cingulata</name>
    <dbReference type="NCBI Taxonomy" id="1237896"/>
    <lineage>
        <taxon>Eukaryota</taxon>
        <taxon>Fungi</taxon>
        <taxon>Dikarya</taxon>
        <taxon>Ascomycota</taxon>
        <taxon>Pezizomycotina</taxon>
        <taxon>Sordariomycetes</taxon>
        <taxon>Hypocreomycetidae</taxon>
        <taxon>Glomerellales</taxon>
        <taxon>Glomerellaceae</taxon>
        <taxon>Colletotrichum</taxon>
        <taxon>Colletotrichum gloeosporioides species complex</taxon>
    </lineage>
</organism>
<evidence type="ECO:0000313" key="1">
    <source>
        <dbReference type="EMBL" id="EQB56331.1"/>
    </source>
</evidence>
<evidence type="ECO:0000313" key="2">
    <source>
        <dbReference type="Proteomes" id="UP000015530"/>
    </source>
</evidence>
<proteinExistence type="predicted"/>
<protein>
    <submittedName>
        <fullName evidence="1">Uncharacterized protein</fullName>
    </submittedName>
</protein>
<dbReference type="Proteomes" id="UP000015530">
    <property type="component" value="Unassembled WGS sequence"/>
</dbReference>
<accession>T0LX82</accession>
<dbReference type="STRING" id="1237896.T0LX82"/>
<sequence length="51" mass="5131">MDGMSMATSTTAMSATGTMTGMAAATSTKAAMSGMGSSGCKISMLWNWNTI</sequence>
<dbReference type="AlphaFoldDB" id="T0LX82"/>
<dbReference type="EMBL" id="AMYD01000754">
    <property type="protein sequence ID" value="EQB56331.1"/>
    <property type="molecule type" value="Genomic_DNA"/>
</dbReference>
<name>T0LX82_COLGC</name>
<comment type="caution">
    <text evidence="1">The sequence shown here is derived from an EMBL/GenBank/DDBJ whole genome shotgun (WGS) entry which is preliminary data.</text>
</comment>
<reference evidence="2" key="1">
    <citation type="journal article" date="2013" name="Mol. Plant Microbe Interact.">
        <title>Global aspects of pacC regulation of pathogenicity genes in Colletotrichum gloeosporioides as revealed by transcriptome analysis.</title>
        <authorList>
            <person name="Alkan N."/>
            <person name="Meng X."/>
            <person name="Friedlander G."/>
            <person name="Reuveni E."/>
            <person name="Sukno S."/>
            <person name="Sherman A."/>
            <person name="Thon M."/>
            <person name="Fluhr R."/>
            <person name="Prusky D."/>
        </authorList>
    </citation>
    <scope>NUCLEOTIDE SEQUENCE [LARGE SCALE GENOMIC DNA]</scope>
    <source>
        <strain evidence="2">Cg-14</strain>
    </source>
</reference>
<gene>
    <name evidence="1" type="ORF">CGLO_03683</name>
</gene>